<dbReference type="AlphaFoldDB" id="A0A371ARW3"/>
<dbReference type="EMBL" id="QRCT01000049">
    <property type="protein sequence ID" value="RDU22313.1"/>
    <property type="molecule type" value="Genomic_DNA"/>
</dbReference>
<evidence type="ECO:0000313" key="3">
    <source>
        <dbReference type="Proteomes" id="UP000255036"/>
    </source>
</evidence>
<name>A0A371ARW3_9FIRM</name>
<accession>A0A371ARW3</accession>
<gene>
    <name evidence="2" type="ORF">DWV06_13525</name>
</gene>
<feature type="domain" description="DUF5716" evidence="1">
    <location>
        <begin position="127"/>
        <end position="424"/>
    </location>
</feature>
<reference evidence="2 3" key="1">
    <citation type="submission" date="2018-07" db="EMBL/GenBank/DDBJ databases">
        <title>Anaerosacharophilus polymeroproducens gen. nov. sp. nov., an anaerobic bacterium isolated from salt field.</title>
        <authorList>
            <person name="Kim W."/>
            <person name="Yang S.-H."/>
            <person name="Oh J."/>
            <person name="Lee J.-H."/>
            <person name="Kwon K.K."/>
        </authorList>
    </citation>
    <scope>NUCLEOTIDE SEQUENCE [LARGE SCALE GENOMIC DNA]</scope>
    <source>
        <strain evidence="2 3">MCWD5</strain>
    </source>
</reference>
<evidence type="ECO:0000313" key="2">
    <source>
        <dbReference type="EMBL" id="RDU22313.1"/>
    </source>
</evidence>
<organism evidence="2 3">
    <name type="scientific">Anaerosacchariphilus polymeriproducens</name>
    <dbReference type="NCBI Taxonomy" id="1812858"/>
    <lineage>
        <taxon>Bacteria</taxon>
        <taxon>Bacillati</taxon>
        <taxon>Bacillota</taxon>
        <taxon>Clostridia</taxon>
        <taxon>Lachnospirales</taxon>
        <taxon>Lachnospiraceae</taxon>
        <taxon>Anaerosacchariphilus</taxon>
    </lineage>
</organism>
<dbReference type="InterPro" id="IPR043770">
    <property type="entry name" value="DUF5716_C"/>
</dbReference>
<dbReference type="Proteomes" id="UP000255036">
    <property type="component" value="Unassembled WGS sequence"/>
</dbReference>
<sequence length="428" mass="49777">MHSSREENQLYIGYDLNDSYVQISYLDLRIKEPKSLSTVIGGEQLLIPSVLCKRKGIGQWYHGEEAKRVAKSGEGILVERLVDLCRQTKTIEIDGETFETIKLLSLFVKKTLKLLNTVGKISQIQKFVFTVEELDDKTFQIMEELQENIQISKECFHIQDYKESFYYYTYSQSTQIWNNDVELFDMQDKKLVSYSMRRNNRTIPQVVTVEENVFGELTALDLGEESLSEEEINEKKGKIFERIINTVFQKRVISSVYLIGDQFEQPWAQNSLRLLCKGRRVFQGQNLYTKGACYAAYFLTQKVSWNKVYLGKNKVRSNIGMMVNNKGNWEYLSLISAGIDWYEAFGSCFIILDEISEVEIQIHPIQSTEKDTKIFELDGLPKRPNKTTRLKIEVSFKEWNVLSVIIKDMGFGDFYPSSNRVWSFTETL</sequence>
<evidence type="ECO:0000259" key="1">
    <source>
        <dbReference type="Pfam" id="PF18980"/>
    </source>
</evidence>
<dbReference type="OrthoDB" id="1918132at2"/>
<dbReference type="Pfam" id="PF18980">
    <property type="entry name" value="DUF5716_C"/>
    <property type="match status" value="1"/>
</dbReference>
<keyword evidence="3" id="KW-1185">Reference proteome</keyword>
<proteinExistence type="predicted"/>
<dbReference type="RefSeq" id="WP_115482723.1">
    <property type="nucleotide sequence ID" value="NZ_QRCT01000049.1"/>
</dbReference>
<comment type="caution">
    <text evidence="2">The sequence shown here is derived from an EMBL/GenBank/DDBJ whole genome shotgun (WGS) entry which is preliminary data.</text>
</comment>
<protein>
    <recommendedName>
        <fullName evidence="1">DUF5716 domain-containing protein</fullName>
    </recommendedName>
</protein>